<comment type="caution">
    <text evidence="1">The sequence shown here is derived from an EMBL/GenBank/DDBJ whole genome shotgun (WGS) entry which is preliminary data.</text>
</comment>
<keyword evidence="2" id="KW-1185">Reference proteome</keyword>
<dbReference type="Proteomes" id="UP000616151">
    <property type="component" value="Unassembled WGS sequence"/>
</dbReference>
<sequence length="349" mass="39064">MGKLGISDAGAAAQALGQIAGALGTPRFHRGILDVVREVFPSDFAQVYQIERDGRAVCIDPCDTPEIHCKSYVREFSRYCPLSRHWQNTGRPGVVTMNEVRERDYDFGNYFAEFYDPIGLVDEIGMLLPSPGRRTVALFMERSMRFSDEAPDVLRRLYSGIARLHRTNNQLLFRGAVTRAARGFQPNAVCIFDRAGETVFANRQWRQACRHDGALEAQARAAFAEGSRSLDIDGGTLFASRLDEWFPIAPGGRLCVLSYSSLRNSLPALKASFLAGYVSKREHEIICAILEGYPTKAIAERVGCAPQTVKAHKKRIYRRLDITTEREIFLMFLDHLQGRSPVLDASKVV</sequence>
<reference evidence="1" key="1">
    <citation type="submission" date="2021-01" db="EMBL/GenBank/DDBJ databases">
        <authorList>
            <person name="Sun Q."/>
        </authorList>
    </citation>
    <scope>NUCLEOTIDE SEQUENCE</scope>
    <source>
        <strain evidence="1">YIM B02566</strain>
    </source>
</reference>
<accession>A0ACC5QYF0</accession>
<name>A0ACC5QYF0_9HYPH</name>
<gene>
    <name evidence="1" type="ORF">JHL16_03380</name>
</gene>
<proteinExistence type="predicted"/>
<protein>
    <submittedName>
        <fullName evidence="1">Helix-turn-helix transcriptional regulator</fullName>
    </submittedName>
</protein>
<dbReference type="EMBL" id="JAENHL010000004">
    <property type="protein sequence ID" value="MBK1865382.1"/>
    <property type="molecule type" value="Genomic_DNA"/>
</dbReference>
<evidence type="ECO:0000313" key="2">
    <source>
        <dbReference type="Proteomes" id="UP000616151"/>
    </source>
</evidence>
<organism evidence="1 2">
    <name type="scientific">Taklimakanibacter albus</name>
    <dbReference type="NCBI Taxonomy" id="2800327"/>
    <lineage>
        <taxon>Bacteria</taxon>
        <taxon>Pseudomonadati</taxon>
        <taxon>Pseudomonadota</taxon>
        <taxon>Alphaproteobacteria</taxon>
        <taxon>Hyphomicrobiales</taxon>
        <taxon>Aestuariivirgaceae</taxon>
        <taxon>Taklimakanibacter</taxon>
    </lineage>
</organism>
<evidence type="ECO:0000313" key="1">
    <source>
        <dbReference type="EMBL" id="MBK1865382.1"/>
    </source>
</evidence>